<sequence>MSPFNPRIGLYSLVLVLPLAACNSSSSSSDDGGDSGDPDGEAVFAVAGEVIGLSGDQLILRLNDAESLTIDSDGPFEFATQLEDGESYSVATQVLPEAPAQNCDLENTEGTIAGADVSDIAVSCHGAIQMIGRVAGPIIADADIEAQVGETLYEARSDEQGMYSLRLSIREPDEMVSLKATDPTDGFILFQSYLGDMNRLQALATNDGLLTREQNVGVNITNVSTANAALMRWQNDGQAPETEAERTALRDRLSANLLLRSSALILLAVEDPDRTIVPAAGASLAQAGLALVGSDDTSSLIEEEESRKSYEEQVLENDPDSIDNAIGEILSDEDLVQGIDEDEIPNDWFGITGPEPNIITGTQFRFERGWDWPLLQSRGFGHFPVGSRRRHAGSES</sequence>
<evidence type="ECO:0000313" key="1">
    <source>
        <dbReference type="EMBL" id="MEA5444423.1"/>
    </source>
</evidence>
<evidence type="ECO:0000313" key="2">
    <source>
        <dbReference type="Proteomes" id="UP001302316"/>
    </source>
</evidence>
<proteinExistence type="predicted"/>
<dbReference type="EMBL" id="JAYGII010000002">
    <property type="protein sequence ID" value="MEA5444423.1"/>
    <property type="molecule type" value="Genomic_DNA"/>
</dbReference>
<comment type="caution">
    <text evidence="1">The sequence shown here is derived from an EMBL/GenBank/DDBJ whole genome shotgun (WGS) entry which is preliminary data.</text>
</comment>
<accession>A0AAP6JCL0</accession>
<protein>
    <submittedName>
        <fullName evidence="1">Uncharacterized protein</fullName>
    </submittedName>
</protein>
<reference evidence="1 2" key="1">
    <citation type="submission" date="2023-12" db="EMBL/GenBank/DDBJ databases">
        <title>Whole-genome sequencing of halo(alkali)philic microorganisms from hypersaline lakes.</title>
        <authorList>
            <person name="Sorokin D.Y."/>
            <person name="Merkel A.Y."/>
            <person name="Messina E."/>
            <person name="Yakimov M."/>
        </authorList>
    </citation>
    <scope>NUCLEOTIDE SEQUENCE [LARGE SCALE GENOMIC DNA]</scope>
    <source>
        <strain evidence="1 2">AB-CW1</strain>
    </source>
</reference>
<dbReference type="RefSeq" id="WP_346049612.1">
    <property type="nucleotide sequence ID" value="NZ_JAYGII010000002.1"/>
</dbReference>
<name>A0AAP6JCL0_9GAMM</name>
<gene>
    <name evidence="1" type="ORF">VCB98_01145</name>
</gene>
<keyword evidence="2" id="KW-1185">Reference proteome</keyword>
<dbReference type="AlphaFoldDB" id="A0AAP6JCL0"/>
<dbReference type="Proteomes" id="UP001302316">
    <property type="component" value="Unassembled WGS sequence"/>
</dbReference>
<organism evidence="1 2">
    <name type="scientific">Natronospira elongata</name>
    <dbReference type="NCBI Taxonomy" id="3110268"/>
    <lineage>
        <taxon>Bacteria</taxon>
        <taxon>Pseudomonadati</taxon>
        <taxon>Pseudomonadota</taxon>
        <taxon>Gammaproteobacteria</taxon>
        <taxon>Natronospirales</taxon>
        <taxon>Natronospiraceae</taxon>
        <taxon>Natronospira</taxon>
    </lineage>
</organism>